<accession>A0ABX7THU1</accession>
<name>A0ABX7THU1_STRCY</name>
<evidence type="ECO:0000256" key="1">
    <source>
        <dbReference type="SAM" id="Phobius"/>
    </source>
</evidence>
<evidence type="ECO:0000313" key="2">
    <source>
        <dbReference type="EMBL" id="QTD96049.1"/>
    </source>
</evidence>
<proteinExistence type="predicted"/>
<keyword evidence="3" id="KW-1185">Reference proteome</keyword>
<gene>
    <name evidence="2" type="ORF">S1361_01760</name>
</gene>
<sequence length="80" mass="9029">MIRNARIRAWVETVAAVISGILFIVTLVWRDWIERVFGVEPDQGSGALEWAIVAVTLCATVVFSLLARSEWRRAGELRTE</sequence>
<protein>
    <recommendedName>
        <fullName evidence="4">ABC transporter permease</fullName>
    </recommendedName>
</protein>
<organism evidence="2 3">
    <name type="scientific">Streptomyces cyanogenus</name>
    <dbReference type="NCBI Taxonomy" id="80860"/>
    <lineage>
        <taxon>Bacteria</taxon>
        <taxon>Bacillati</taxon>
        <taxon>Actinomycetota</taxon>
        <taxon>Actinomycetes</taxon>
        <taxon>Kitasatosporales</taxon>
        <taxon>Streptomycetaceae</taxon>
        <taxon>Streptomyces</taxon>
    </lineage>
</organism>
<evidence type="ECO:0000313" key="3">
    <source>
        <dbReference type="Proteomes" id="UP000663908"/>
    </source>
</evidence>
<keyword evidence="1" id="KW-0812">Transmembrane</keyword>
<feature type="transmembrane region" description="Helical" evidence="1">
    <location>
        <begin position="9"/>
        <end position="30"/>
    </location>
</feature>
<reference evidence="2 3" key="1">
    <citation type="submission" date="2021-03" db="EMBL/GenBank/DDBJ databases">
        <title>Complete genome sequence of Streptomyces cyanogenus S136, producer of anticancer angucycline landomycin A.</title>
        <authorList>
            <person name="Hrab P."/>
            <person name="Ruckert C."/>
            <person name="Busche T."/>
            <person name="Ostash I."/>
            <person name="Kalinowski J."/>
            <person name="Fedorenko V."/>
            <person name="Yushchuk O."/>
            <person name="Ostash B."/>
        </authorList>
    </citation>
    <scope>NUCLEOTIDE SEQUENCE [LARGE SCALE GENOMIC DNA]</scope>
    <source>
        <strain evidence="2 3">S136</strain>
    </source>
</reference>
<dbReference type="Proteomes" id="UP000663908">
    <property type="component" value="Chromosome"/>
</dbReference>
<dbReference type="EMBL" id="CP071839">
    <property type="protein sequence ID" value="QTD96049.1"/>
    <property type="molecule type" value="Genomic_DNA"/>
</dbReference>
<feature type="transmembrane region" description="Helical" evidence="1">
    <location>
        <begin position="50"/>
        <end position="67"/>
    </location>
</feature>
<keyword evidence="1" id="KW-0472">Membrane</keyword>
<keyword evidence="1" id="KW-1133">Transmembrane helix</keyword>
<evidence type="ECO:0008006" key="4">
    <source>
        <dbReference type="Google" id="ProtNLM"/>
    </source>
</evidence>